<feature type="compositionally biased region" description="Polar residues" evidence="1">
    <location>
        <begin position="317"/>
        <end position="350"/>
    </location>
</feature>
<name>A0A180GZR7_PUCT1</name>
<dbReference type="EnsemblFungi" id="PTTG_03205-t43_1">
    <property type="protein sequence ID" value="PTTG_03205-t43_1-p1"/>
    <property type="gene ID" value="PTTG_03205"/>
</dbReference>
<organism evidence="2">
    <name type="scientific">Puccinia triticina (isolate 1-1 / race 1 (BBBD))</name>
    <name type="common">Brown leaf rust fungus</name>
    <dbReference type="NCBI Taxonomy" id="630390"/>
    <lineage>
        <taxon>Eukaryota</taxon>
        <taxon>Fungi</taxon>
        <taxon>Dikarya</taxon>
        <taxon>Basidiomycota</taxon>
        <taxon>Pucciniomycotina</taxon>
        <taxon>Pucciniomycetes</taxon>
        <taxon>Pucciniales</taxon>
        <taxon>Pucciniaceae</taxon>
        <taxon>Puccinia</taxon>
    </lineage>
</organism>
<feature type="compositionally biased region" description="Low complexity" evidence="1">
    <location>
        <begin position="9"/>
        <end position="26"/>
    </location>
</feature>
<gene>
    <name evidence="2" type="ORF">PTTG_03205</name>
</gene>
<evidence type="ECO:0000313" key="2">
    <source>
        <dbReference type="EMBL" id="OAV97991.1"/>
    </source>
</evidence>
<reference evidence="2" key="2">
    <citation type="submission" date="2016-05" db="EMBL/GenBank/DDBJ databases">
        <title>Comparative analysis highlights variable genome content of wheat rusts and divergence of the mating loci.</title>
        <authorList>
            <person name="Cuomo C.A."/>
            <person name="Bakkeren G."/>
            <person name="Szabo L."/>
            <person name="Khalil H."/>
            <person name="Joly D."/>
            <person name="Goldberg J."/>
            <person name="Young S."/>
            <person name="Zeng Q."/>
            <person name="Fellers J."/>
        </authorList>
    </citation>
    <scope>NUCLEOTIDE SEQUENCE [LARGE SCALE GENOMIC DNA]</scope>
    <source>
        <strain evidence="2">1-1 BBBD Race 1</strain>
    </source>
</reference>
<keyword evidence="4" id="KW-1185">Reference proteome</keyword>
<proteinExistence type="predicted"/>
<dbReference type="EMBL" id="ADAS02000010">
    <property type="protein sequence ID" value="OAV97991.1"/>
    <property type="molecule type" value="Genomic_DNA"/>
</dbReference>
<feature type="region of interest" description="Disordered" evidence="1">
    <location>
        <begin position="1"/>
        <end position="26"/>
    </location>
</feature>
<feature type="region of interest" description="Disordered" evidence="1">
    <location>
        <begin position="317"/>
        <end position="351"/>
    </location>
</feature>
<evidence type="ECO:0000313" key="3">
    <source>
        <dbReference type="EnsemblFungi" id="PTTG_03205-t43_1-p1"/>
    </source>
</evidence>
<dbReference type="AlphaFoldDB" id="A0A180GZR7"/>
<evidence type="ECO:0000256" key="1">
    <source>
        <dbReference type="SAM" id="MobiDB-lite"/>
    </source>
</evidence>
<evidence type="ECO:0000313" key="4">
    <source>
        <dbReference type="Proteomes" id="UP000005240"/>
    </source>
</evidence>
<dbReference type="Proteomes" id="UP000005240">
    <property type="component" value="Unassembled WGS sequence"/>
</dbReference>
<reference evidence="3 4" key="3">
    <citation type="journal article" date="2017" name="G3 (Bethesda)">
        <title>Comparative analysis highlights variable genome content of wheat rusts and divergence of the mating loci.</title>
        <authorList>
            <person name="Cuomo C.A."/>
            <person name="Bakkeren G."/>
            <person name="Khalil H.B."/>
            <person name="Panwar V."/>
            <person name="Joly D."/>
            <person name="Linning R."/>
            <person name="Sakthikumar S."/>
            <person name="Song X."/>
            <person name="Adiconis X."/>
            <person name="Fan L."/>
            <person name="Goldberg J.M."/>
            <person name="Levin J.Z."/>
            <person name="Young S."/>
            <person name="Zeng Q."/>
            <person name="Anikster Y."/>
            <person name="Bruce M."/>
            <person name="Wang M."/>
            <person name="Yin C."/>
            <person name="McCallum B."/>
            <person name="Szabo L.J."/>
            <person name="Hulbert S."/>
            <person name="Chen X."/>
            <person name="Fellers J.P."/>
        </authorList>
    </citation>
    <scope>NUCLEOTIDE SEQUENCE</scope>
    <source>
        <strain evidence="3">isolate 1-1 / race 1 (BBBD)</strain>
        <strain evidence="4">Isolate 1-1 / race 1 (BBBD)</strain>
    </source>
</reference>
<reference evidence="3" key="4">
    <citation type="submission" date="2025-05" db="UniProtKB">
        <authorList>
            <consortium name="EnsemblFungi"/>
        </authorList>
    </citation>
    <scope>IDENTIFICATION</scope>
    <source>
        <strain evidence="3">isolate 1-1 / race 1 (BBBD)</strain>
    </source>
</reference>
<dbReference type="OrthoDB" id="498125at2759"/>
<sequence>MSTATCIPADSSRPASSASGACSHRQTISSRNTLRLSLNLDPPSQPAPAAPGLAFLRPIHAALAFLLHILYQLLHRCLLRPPPAPLSASTTPLNSALPAALSHLLLAHRQPHKPRPASQPLRSAHQHPPSNNLSAILITTNSELNPLSLQLALDFAAIGYHVFLQVSSHSQLTQVILGWQRLKSTLNKPHPQPIKPQPPSLLSLLYLHLFSGIPFHHQASKHHQPTIGSLIPLLYLSHDLPQRLEAISTINAYIHENAIDMLTLINIIDPHRIRKSYPIFYNSPLSPTFSINRNNPASASSSSPSISCPRPLAGITSPSAASEQLPSNLHSPSTPRSLPASSSTGSSNHEIYNHQPLPLSISSENYLFDVFGDILLGPLNTTQDLLLLLKDHRGRVINIWDAHRHPQSALIKIMLNGFQRTTKVLKDELEPLQIPVSIIYKPPGNNNKSNFRARTAQSTVTRDSRSLLSEASDPDLLHVFTKQTAEMIRREDQLTATFSDQTTTRASFELVRSVLETNYPCPVYPIGIRDLGDLLANLSGLDRAFSSLERLLAI</sequence>
<reference evidence="2" key="1">
    <citation type="submission" date="2009-11" db="EMBL/GenBank/DDBJ databases">
        <authorList>
            <consortium name="The Broad Institute Genome Sequencing Platform"/>
            <person name="Ward D."/>
            <person name="Feldgarden M."/>
            <person name="Earl A."/>
            <person name="Young S.K."/>
            <person name="Zeng Q."/>
            <person name="Koehrsen M."/>
            <person name="Alvarado L."/>
            <person name="Berlin A."/>
            <person name="Bochicchio J."/>
            <person name="Borenstein D."/>
            <person name="Chapman S.B."/>
            <person name="Chen Z."/>
            <person name="Engels R."/>
            <person name="Freedman E."/>
            <person name="Gellesch M."/>
            <person name="Goldberg J."/>
            <person name="Griggs A."/>
            <person name="Gujja S."/>
            <person name="Heilman E."/>
            <person name="Heiman D."/>
            <person name="Hepburn T."/>
            <person name="Howarth C."/>
            <person name="Jen D."/>
            <person name="Larson L."/>
            <person name="Lewis B."/>
            <person name="Mehta T."/>
            <person name="Park D."/>
            <person name="Pearson M."/>
            <person name="Roberts A."/>
            <person name="Saif S."/>
            <person name="Shea T."/>
            <person name="Shenoy N."/>
            <person name="Sisk P."/>
            <person name="Stolte C."/>
            <person name="Sykes S."/>
            <person name="Thomson T."/>
            <person name="Walk T."/>
            <person name="White J."/>
            <person name="Yandava C."/>
            <person name="Izard J."/>
            <person name="Baranova O.V."/>
            <person name="Blanton J.M."/>
            <person name="Tanner A.C."/>
            <person name="Dewhirst F.E."/>
            <person name="Haas B."/>
            <person name="Nusbaum C."/>
            <person name="Birren B."/>
        </authorList>
    </citation>
    <scope>NUCLEOTIDE SEQUENCE [LARGE SCALE GENOMIC DNA]</scope>
    <source>
        <strain evidence="2">1-1 BBBD Race 1</strain>
    </source>
</reference>
<accession>A0A180GZR7</accession>
<protein>
    <submittedName>
        <fullName evidence="2 3">Uncharacterized protein</fullName>
    </submittedName>
</protein>
<dbReference type="STRING" id="630390.A0A180GZR7"/>
<dbReference type="VEuPathDB" id="FungiDB:PTTG_03205"/>